<name>A0AAD4N0J6_9BILA</name>
<dbReference type="SMART" id="SM01381">
    <property type="entry name" value="7TM_GPCR_Srsx"/>
    <property type="match status" value="1"/>
</dbReference>
<keyword evidence="7" id="KW-1185">Reference proteome</keyword>
<evidence type="ECO:0000313" key="6">
    <source>
        <dbReference type="EMBL" id="KAI1711407.1"/>
    </source>
</evidence>
<evidence type="ECO:0000256" key="2">
    <source>
        <dbReference type="ARBA" id="ARBA00022692"/>
    </source>
</evidence>
<evidence type="ECO:0000313" key="7">
    <source>
        <dbReference type="Proteomes" id="UP001201812"/>
    </source>
</evidence>
<reference evidence="6" key="1">
    <citation type="submission" date="2022-01" db="EMBL/GenBank/DDBJ databases">
        <title>Genome Sequence Resource for Two Populations of Ditylenchus destructor, the Migratory Endoparasitic Phytonematode.</title>
        <authorList>
            <person name="Zhang H."/>
            <person name="Lin R."/>
            <person name="Xie B."/>
        </authorList>
    </citation>
    <scope>NUCLEOTIDE SEQUENCE</scope>
    <source>
        <strain evidence="6">BazhouSP</strain>
    </source>
</reference>
<feature type="transmembrane region" description="Helical" evidence="5">
    <location>
        <begin position="151"/>
        <end position="176"/>
    </location>
</feature>
<dbReference type="AlphaFoldDB" id="A0AAD4N0J6"/>
<dbReference type="InterPro" id="IPR019424">
    <property type="entry name" value="7TM_GPCR_Srsx"/>
</dbReference>
<dbReference type="GO" id="GO:0016020">
    <property type="term" value="C:membrane"/>
    <property type="evidence" value="ECO:0007669"/>
    <property type="project" value="UniProtKB-SubCell"/>
</dbReference>
<gene>
    <name evidence="6" type="ORF">DdX_10288</name>
</gene>
<dbReference type="InterPro" id="IPR047130">
    <property type="entry name" value="7TM_GPCR_Srsx_nematod"/>
</dbReference>
<dbReference type="EMBL" id="JAKKPZ010000022">
    <property type="protein sequence ID" value="KAI1711407.1"/>
    <property type="molecule type" value="Genomic_DNA"/>
</dbReference>
<feature type="transmembrane region" description="Helical" evidence="5">
    <location>
        <begin position="208"/>
        <end position="225"/>
    </location>
</feature>
<comment type="caution">
    <text evidence="6">The sequence shown here is derived from an EMBL/GenBank/DDBJ whole genome shotgun (WGS) entry which is preliminary data.</text>
</comment>
<comment type="subcellular location">
    <subcellularLocation>
        <location evidence="1">Membrane</location>
    </subcellularLocation>
</comment>
<dbReference type="GO" id="GO:0004930">
    <property type="term" value="F:G protein-coupled receptor activity"/>
    <property type="evidence" value="ECO:0007669"/>
    <property type="project" value="InterPro"/>
</dbReference>
<dbReference type="Gene3D" id="1.20.1070.10">
    <property type="entry name" value="Rhodopsin 7-helix transmembrane proteins"/>
    <property type="match status" value="1"/>
</dbReference>
<feature type="transmembrane region" description="Helical" evidence="5">
    <location>
        <begin position="111"/>
        <end position="131"/>
    </location>
</feature>
<keyword evidence="3 5" id="KW-1133">Transmembrane helix</keyword>
<dbReference type="PANTHER" id="PTHR23360">
    <property type="entry name" value="G-PROTEIN COUPLED RECEPTORS FAMILY 1 PROFILE DOMAIN-CONTAINING PROTEIN-RELATED"/>
    <property type="match status" value="1"/>
</dbReference>
<feature type="transmembrane region" description="Helical" evidence="5">
    <location>
        <begin position="46"/>
        <end position="64"/>
    </location>
</feature>
<evidence type="ECO:0000256" key="1">
    <source>
        <dbReference type="ARBA" id="ARBA00004370"/>
    </source>
</evidence>
<sequence length="267" mass="30102">MDSNETNATEPAAMATTVIATNDNFLVILGITNIISLTMLRVVSKFFVSCVGIVFNLDLVYITFKTTSLHGTCNLLIALNALFTAFFEFSYITELVIHSAKLGPVPLSHCFWLQLFPLFGANCTVPLILFIGIDRLLSIAFPTCHRINIRYYLTTIIGLCFLYSLTMAFITSLVVFQRYPQTPAWGQGCQVSDLYRDEAESMIERNNIILNLTTLGCYIGVWILIKRTKSEVEKQERIRPLFFSVPRNLSKTTQEDIATLRDKALPC</sequence>
<dbReference type="PANTHER" id="PTHR23360:SF5">
    <property type="entry name" value="G-PROTEIN COUPLED RECEPTORS FAMILY 1 PROFILE DOMAIN-CONTAINING PROTEIN"/>
    <property type="match status" value="1"/>
</dbReference>
<organism evidence="6 7">
    <name type="scientific">Ditylenchus destructor</name>
    <dbReference type="NCBI Taxonomy" id="166010"/>
    <lineage>
        <taxon>Eukaryota</taxon>
        <taxon>Metazoa</taxon>
        <taxon>Ecdysozoa</taxon>
        <taxon>Nematoda</taxon>
        <taxon>Chromadorea</taxon>
        <taxon>Rhabditida</taxon>
        <taxon>Tylenchina</taxon>
        <taxon>Tylenchomorpha</taxon>
        <taxon>Sphaerularioidea</taxon>
        <taxon>Anguinidae</taxon>
        <taxon>Anguininae</taxon>
        <taxon>Ditylenchus</taxon>
    </lineage>
</organism>
<keyword evidence="4 5" id="KW-0472">Membrane</keyword>
<evidence type="ECO:0000256" key="5">
    <source>
        <dbReference type="SAM" id="Phobius"/>
    </source>
</evidence>
<protein>
    <submittedName>
        <fullName evidence="6">Serpentine type 7TM GPCR chemoreceptor srsx domain-containing protein</fullName>
    </submittedName>
</protein>
<evidence type="ECO:0000256" key="3">
    <source>
        <dbReference type="ARBA" id="ARBA00022989"/>
    </source>
</evidence>
<keyword evidence="2 5" id="KW-0812">Transmembrane</keyword>
<evidence type="ECO:0000256" key="4">
    <source>
        <dbReference type="ARBA" id="ARBA00023136"/>
    </source>
</evidence>
<dbReference type="Proteomes" id="UP001201812">
    <property type="component" value="Unassembled WGS sequence"/>
</dbReference>
<proteinExistence type="predicted"/>
<dbReference type="SUPFAM" id="SSF81321">
    <property type="entry name" value="Family A G protein-coupled receptor-like"/>
    <property type="match status" value="1"/>
</dbReference>
<dbReference type="InterPro" id="IPR000276">
    <property type="entry name" value="GPCR_Rhodpsn"/>
</dbReference>
<dbReference type="Pfam" id="PF10320">
    <property type="entry name" value="7TM_GPCR_Srsx"/>
    <property type="match status" value="1"/>
</dbReference>
<accession>A0AAD4N0J6</accession>